<dbReference type="SMART" id="SM00901">
    <property type="entry name" value="FRG"/>
    <property type="match status" value="1"/>
</dbReference>
<evidence type="ECO:0000313" key="2">
    <source>
        <dbReference type="EMBL" id="EOH90193.1"/>
    </source>
</evidence>
<sequence>MNKSDEELFSKYSMYSKPNVTNVKNLKDIYDKFLSGETGNSLYSGDNSVLLRGEAGVYSDPIASVNRLRDPNFLKIIQEYHGEIGADISTLEENNFLFYSQHHGLPTPLLDTTEILNTALYFATNEDGQGEQGQLHVFDKRLCIDISSIPHKGFWDIDIEKEYLSMLANKGSELFSLMFNGLERARQQDKSINSILNVWNNDLIKYISDFPVIDMMDDAPKHMKNDVVYQNYMEVAKLLNTKYIEGDYLKETQSIEDFIHEGLSDVYTHVWDEEDPSYDYDDQFPKLLHYETEQTLVDVLFAKYLSLNNSYISFYEMGGEVQKQIKQDSVFKYFCLLDIALFVLGRSIYVNRTSEYLPHLPYLLVNPSVKFGRIKAQQGNFLYQISAKYNYINNDKNTKYTARVIQKIVSNERILIENKETVLKELDYMGINRGTIYLDPDNIAKHITSKYK</sequence>
<organism evidence="2 3">
    <name type="scientific">Enterococcus pallens ATCC BAA-351</name>
    <dbReference type="NCBI Taxonomy" id="1158607"/>
    <lineage>
        <taxon>Bacteria</taxon>
        <taxon>Bacillati</taxon>
        <taxon>Bacillota</taxon>
        <taxon>Bacilli</taxon>
        <taxon>Lactobacillales</taxon>
        <taxon>Enterococcaceae</taxon>
        <taxon>Enterococcus</taxon>
    </lineage>
</organism>
<accession>R2Q4D2</accession>
<protein>
    <recommendedName>
        <fullName evidence="1">FRG domain-containing protein</fullName>
    </recommendedName>
</protein>
<evidence type="ECO:0000313" key="3">
    <source>
        <dbReference type="Proteomes" id="UP000013782"/>
    </source>
</evidence>
<dbReference type="HOGENOM" id="CLU_050026_2_0_9"/>
<dbReference type="EMBL" id="AJAQ01000036">
    <property type="protein sequence ID" value="EOH90193.1"/>
    <property type="molecule type" value="Genomic_DNA"/>
</dbReference>
<keyword evidence="3" id="KW-1185">Reference proteome</keyword>
<dbReference type="InterPro" id="IPR014966">
    <property type="entry name" value="FRG-dom"/>
</dbReference>
<evidence type="ECO:0000259" key="1">
    <source>
        <dbReference type="SMART" id="SM00901"/>
    </source>
</evidence>
<comment type="caution">
    <text evidence="2">The sequence shown here is derived from an EMBL/GenBank/DDBJ whole genome shotgun (WGS) entry which is preliminary data.</text>
</comment>
<dbReference type="Pfam" id="PF08867">
    <property type="entry name" value="FRG"/>
    <property type="match status" value="1"/>
</dbReference>
<gene>
    <name evidence="2" type="ORF">UAU_04022</name>
</gene>
<feature type="domain" description="FRG" evidence="1">
    <location>
        <begin position="45"/>
        <end position="136"/>
    </location>
</feature>
<dbReference type="AlphaFoldDB" id="R2Q4D2"/>
<proteinExistence type="predicted"/>
<dbReference type="eggNOG" id="ENOG50302TI">
    <property type="taxonomic scope" value="Bacteria"/>
</dbReference>
<dbReference type="Proteomes" id="UP000013782">
    <property type="component" value="Unassembled WGS sequence"/>
</dbReference>
<dbReference type="OrthoDB" id="9816036at2"/>
<dbReference type="RefSeq" id="WP_010758967.1">
    <property type="nucleotide sequence ID" value="NZ_ASWD01000005.1"/>
</dbReference>
<name>R2Q4D2_9ENTE</name>
<dbReference type="PATRIC" id="fig|1158607.3.peg.4002"/>
<reference evidence="2 3" key="1">
    <citation type="submission" date="2013-02" db="EMBL/GenBank/DDBJ databases">
        <title>The Genome Sequence of Enterococcus pallens BAA-351.</title>
        <authorList>
            <consortium name="The Broad Institute Genome Sequencing Platform"/>
            <consortium name="The Broad Institute Genome Sequencing Center for Infectious Disease"/>
            <person name="Earl A.M."/>
            <person name="Gilmore M.S."/>
            <person name="Lebreton F."/>
            <person name="Walker B."/>
            <person name="Young S.K."/>
            <person name="Zeng Q."/>
            <person name="Gargeya S."/>
            <person name="Fitzgerald M."/>
            <person name="Haas B."/>
            <person name="Abouelleil A."/>
            <person name="Alvarado L."/>
            <person name="Arachchi H.M."/>
            <person name="Berlin A.M."/>
            <person name="Chapman S.B."/>
            <person name="Dewar J."/>
            <person name="Goldberg J."/>
            <person name="Griggs A."/>
            <person name="Gujja S."/>
            <person name="Hansen M."/>
            <person name="Howarth C."/>
            <person name="Imamovic A."/>
            <person name="Larimer J."/>
            <person name="McCowan C."/>
            <person name="Murphy C."/>
            <person name="Neiman D."/>
            <person name="Pearson M."/>
            <person name="Priest M."/>
            <person name="Roberts A."/>
            <person name="Saif S."/>
            <person name="Shea T."/>
            <person name="Sisk P."/>
            <person name="Sykes S."/>
            <person name="Wortman J."/>
            <person name="Nusbaum C."/>
            <person name="Birren B."/>
        </authorList>
    </citation>
    <scope>NUCLEOTIDE SEQUENCE [LARGE SCALE GENOMIC DNA]</scope>
    <source>
        <strain evidence="2 3">ATCC BAA-351</strain>
    </source>
</reference>